<protein>
    <submittedName>
        <fullName evidence="3">Superoxide dismutase family protein</fullName>
    </submittedName>
</protein>
<dbReference type="Proteomes" id="UP001187346">
    <property type="component" value="Unassembled WGS sequence"/>
</dbReference>
<feature type="domain" description="Superoxide dismutase copper/zinc binding" evidence="2">
    <location>
        <begin position="71"/>
        <end position="168"/>
    </location>
</feature>
<dbReference type="Gene3D" id="2.60.40.200">
    <property type="entry name" value="Superoxide dismutase, copper/zinc binding domain"/>
    <property type="match status" value="1"/>
</dbReference>
<keyword evidence="4" id="KW-1185">Reference proteome</keyword>
<evidence type="ECO:0000256" key="1">
    <source>
        <dbReference type="ARBA" id="ARBA00010457"/>
    </source>
</evidence>
<name>A0ABU4F9C7_9ACTN</name>
<comment type="similarity">
    <text evidence="1">Belongs to the Cu-Zn superoxide dismutase family.</text>
</comment>
<dbReference type="EMBL" id="JAWMAJ010000030">
    <property type="protein sequence ID" value="MDV7216623.1"/>
    <property type="molecule type" value="Genomic_DNA"/>
</dbReference>
<sequence>MVAGICAGAVVAALLASGGGGTGVGSGSGAPDGYWMRTDARFAPVGALVPSAAVTYDSKLVPAAAWIEVGQRTAVSGATTVRLKVDGMVPGHAYGVHVHQKPCGADPAAAGGHFQHKPSTDPAATNADNEVWLDFTADEHGAAEASARHDWGFRQGEASSVVIHDMPGSHTRAACFTVPFGWAP</sequence>
<gene>
    <name evidence="3" type="ORF">R5A26_11745</name>
</gene>
<dbReference type="SUPFAM" id="SSF49329">
    <property type="entry name" value="Cu,Zn superoxide dismutase-like"/>
    <property type="match status" value="1"/>
</dbReference>
<organism evidence="3 4">
    <name type="scientific">Streptomyces prunicolor</name>
    <dbReference type="NCBI Taxonomy" id="67348"/>
    <lineage>
        <taxon>Bacteria</taxon>
        <taxon>Bacillati</taxon>
        <taxon>Actinomycetota</taxon>
        <taxon>Actinomycetes</taxon>
        <taxon>Kitasatosporales</taxon>
        <taxon>Streptomycetaceae</taxon>
        <taxon>Streptomyces</taxon>
    </lineage>
</organism>
<dbReference type="InterPro" id="IPR036423">
    <property type="entry name" value="SOD-like_Cu/Zn_dom_sf"/>
</dbReference>
<proteinExistence type="inferred from homology"/>
<reference evidence="3 4" key="1">
    <citation type="submission" date="2023-10" db="EMBL/GenBank/DDBJ databases">
        <title>Characterization of rhizosphere-enriched actinobacteria from wheat plants lab-grown on chernevaya soil.</title>
        <authorList>
            <person name="Tikhonova E.N."/>
            <person name="Konopkin A."/>
            <person name="Kravchenko I.K."/>
        </authorList>
    </citation>
    <scope>NUCLEOTIDE SEQUENCE [LARGE SCALE GENOMIC DNA]</scope>
    <source>
        <strain evidence="3 4">RR29</strain>
    </source>
</reference>
<dbReference type="Pfam" id="PF00080">
    <property type="entry name" value="Sod_Cu"/>
    <property type="match status" value="1"/>
</dbReference>
<comment type="caution">
    <text evidence="3">The sequence shown here is derived from an EMBL/GenBank/DDBJ whole genome shotgun (WGS) entry which is preliminary data.</text>
</comment>
<dbReference type="RefSeq" id="WP_317771170.1">
    <property type="nucleotide sequence ID" value="NZ_JBFAZM010000023.1"/>
</dbReference>
<accession>A0ABU4F9C7</accession>
<evidence type="ECO:0000259" key="2">
    <source>
        <dbReference type="Pfam" id="PF00080"/>
    </source>
</evidence>
<dbReference type="InterPro" id="IPR001424">
    <property type="entry name" value="SOD_Cu_Zn_dom"/>
</dbReference>
<evidence type="ECO:0000313" key="3">
    <source>
        <dbReference type="EMBL" id="MDV7216623.1"/>
    </source>
</evidence>
<evidence type="ECO:0000313" key="4">
    <source>
        <dbReference type="Proteomes" id="UP001187346"/>
    </source>
</evidence>